<evidence type="ECO:0000313" key="2">
    <source>
        <dbReference type="EMBL" id="CAL4916971.1"/>
    </source>
</evidence>
<feature type="region of interest" description="Disordered" evidence="1">
    <location>
        <begin position="71"/>
        <end position="91"/>
    </location>
</feature>
<keyword evidence="3" id="KW-1185">Reference proteome</keyword>
<organism evidence="2 3">
    <name type="scientific">Urochloa decumbens</name>
    <dbReference type="NCBI Taxonomy" id="240449"/>
    <lineage>
        <taxon>Eukaryota</taxon>
        <taxon>Viridiplantae</taxon>
        <taxon>Streptophyta</taxon>
        <taxon>Embryophyta</taxon>
        <taxon>Tracheophyta</taxon>
        <taxon>Spermatophyta</taxon>
        <taxon>Magnoliopsida</taxon>
        <taxon>Liliopsida</taxon>
        <taxon>Poales</taxon>
        <taxon>Poaceae</taxon>
        <taxon>PACMAD clade</taxon>
        <taxon>Panicoideae</taxon>
        <taxon>Panicodae</taxon>
        <taxon>Paniceae</taxon>
        <taxon>Melinidinae</taxon>
        <taxon>Urochloa</taxon>
    </lineage>
</organism>
<reference evidence="3" key="1">
    <citation type="submission" date="2024-06" db="EMBL/GenBank/DDBJ databases">
        <authorList>
            <person name="Ryan C."/>
        </authorList>
    </citation>
    <scope>NUCLEOTIDE SEQUENCE [LARGE SCALE GENOMIC DNA]</scope>
</reference>
<accession>A0ABC8WYD2</accession>
<proteinExistence type="predicted"/>
<sequence length="91" mass="9483">MSRTTTLSPAALTIGQKVSLFTSVTCPVTASAPTEVVSKLLDLTAVTPLISEPVITVRLLFWDAAEPPIKAGKRPQAAGRHVEMAGEDAGP</sequence>
<dbReference type="Proteomes" id="UP001497457">
    <property type="component" value="Chromosome 13rd"/>
</dbReference>
<evidence type="ECO:0000313" key="3">
    <source>
        <dbReference type="Proteomes" id="UP001497457"/>
    </source>
</evidence>
<dbReference type="EMBL" id="OZ075123">
    <property type="protein sequence ID" value="CAL4916971.1"/>
    <property type="molecule type" value="Genomic_DNA"/>
</dbReference>
<evidence type="ECO:0000256" key="1">
    <source>
        <dbReference type="SAM" id="MobiDB-lite"/>
    </source>
</evidence>
<protein>
    <submittedName>
        <fullName evidence="2">Uncharacterized protein</fullName>
    </submittedName>
</protein>
<gene>
    <name evidence="2" type="ORF">URODEC1_LOCUS18293</name>
</gene>
<dbReference type="AlphaFoldDB" id="A0ABC8WYD2"/>
<name>A0ABC8WYD2_9POAL</name>
<reference evidence="2 3" key="2">
    <citation type="submission" date="2024-10" db="EMBL/GenBank/DDBJ databases">
        <authorList>
            <person name="Ryan C."/>
        </authorList>
    </citation>
    <scope>NUCLEOTIDE SEQUENCE [LARGE SCALE GENOMIC DNA]</scope>
</reference>